<dbReference type="Proteomes" id="UP000028480">
    <property type="component" value="Unassembled WGS sequence"/>
</dbReference>
<organism evidence="1 2">
    <name type="scientific">Xenorhabdus bovienii str. Intermedium</name>
    <dbReference type="NCBI Taxonomy" id="1379677"/>
    <lineage>
        <taxon>Bacteria</taxon>
        <taxon>Pseudomonadati</taxon>
        <taxon>Pseudomonadota</taxon>
        <taxon>Gammaproteobacteria</taxon>
        <taxon>Enterobacterales</taxon>
        <taxon>Morganellaceae</taxon>
        <taxon>Xenorhabdus</taxon>
    </lineage>
</organism>
<proteinExistence type="predicted"/>
<accession>A0A077Q7D8</accession>
<protein>
    <submittedName>
        <fullName evidence="1">Uncharacterized protein</fullName>
    </submittedName>
</protein>
<gene>
    <name evidence="1" type="ORF">XBI1_1870068</name>
</gene>
<evidence type="ECO:0000313" key="1">
    <source>
        <dbReference type="EMBL" id="CDH32102.1"/>
    </source>
</evidence>
<comment type="caution">
    <text evidence="1">The sequence shown here is derived from an EMBL/GenBank/DDBJ whole genome shotgun (WGS) entry which is preliminary data.</text>
</comment>
<dbReference type="HOGENOM" id="CLU_3049408_0_0_6"/>
<reference evidence="1" key="1">
    <citation type="submission" date="2013-07" db="EMBL/GenBank/DDBJ databases">
        <title>Sub-species coevolution in mutualistic symbiosis.</title>
        <authorList>
            <person name="Murfin K."/>
            <person name="Klassen J."/>
            <person name="Lee M."/>
            <person name="Forst S."/>
            <person name="Stock P."/>
            <person name="Goodrich-Blair H."/>
        </authorList>
    </citation>
    <scope>NUCLEOTIDE SEQUENCE [LARGE SCALE GENOMIC DNA]</scope>
    <source>
        <strain evidence="1">Intermedium</strain>
    </source>
</reference>
<sequence>MGRNRKCTYCYDKKSGVHIFNEYIGEKLDIPTIDEFKYYLEGWKALLLTKNKME</sequence>
<evidence type="ECO:0000313" key="2">
    <source>
        <dbReference type="Proteomes" id="UP000028480"/>
    </source>
</evidence>
<dbReference type="AlphaFoldDB" id="A0A077Q7D8"/>
<name>A0A077Q7D8_XENBV</name>
<dbReference type="EMBL" id="CBTB010000098">
    <property type="protein sequence ID" value="CDH32102.1"/>
    <property type="molecule type" value="Genomic_DNA"/>
</dbReference>